<sequence>MTAGLQVYNINGELVFDSTVHTVISRIKISTRSFTKVSGSNFAYETSISDITNANMRDYFFKVISHTYYSVESCWIDEVTGKLKINLSNPSSATSIDFVVKVYRC</sequence>
<proteinExistence type="predicted"/>
<evidence type="ECO:0000313" key="1">
    <source>
        <dbReference type="EMBL" id="EGY2378013.1"/>
    </source>
</evidence>
<protein>
    <submittedName>
        <fullName evidence="1">Uncharacterized protein</fullName>
    </submittedName>
</protein>
<reference evidence="1" key="1">
    <citation type="submission" date="2020-12" db="EMBL/GenBank/DDBJ databases">
        <authorList>
            <consortium name="Clinical and Environmental Microbiology Branch: Whole genome sequencing antimicrobial resistance pathogens in the healthcare setting"/>
        </authorList>
    </citation>
    <scope>NUCLEOTIDE SEQUENCE</scope>
    <source>
        <strain evidence="1">2018HL-00813</strain>
    </source>
</reference>
<comment type="caution">
    <text evidence="1">The sequence shown here is derived from an EMBL/GenBank/DDBJ whole genome shotgun (WGS) entry which is preliminary data.</text>
</comment>
<dbReference type="RefSeq" id="WP_000123887.1">
    <property type="nucleotide sequence ID" value="NZ_CAJHFD010000020.1"/>
</dbReference>
<accession>A0A0Q1IP29</accession>
<gene>
    <name evidence="1" type="ORF">JHZ39_002409</name>
</gene>
<dbReference type="AlphaFoldDB" id="A0A0Q1IP29"/>
<organism evidence="1">
    <name type="scientific">Acinetobacter baumannii</name>
    <dbReference type="NCBI Taxonomy" id="470"/>
    <lineage>
        <taxon>Bacteria</taxon>
        <taxon>Pseudomonadati</taxon>
        <taxon>Pseudomonadota</taxon>
        <taxon>Gammaproteobacteria</taxon>
        <taxon>Moraxellales</taxon>
        <taxon>Moraxellaceae</taxon>
        <taxon>Acinetobacter</taxon>
        <taxon>Acinetobacter calcoaceticus/baumannii complex</taxon>
    </lineage>
</organism>
<name>A0A0Q1IP29_ACIBA</name>
<dbReference type="EMBL" id="AAYLMQ010000029">
    <property type="protein sequence ID" value="EGY2378013.1"/>
    <property type="molecule type" value="Genomic_DNA"/>
</dbReference>